<proteinExistence type="predicted"/>
<organism evidence="4 5">
    <name type="scientific">Kineosphaera limosa NBRC 100340</name>
    <dbReference type="NCBI Taxonomy" id="1184609"/>
    <lineage>
        <taxon>Bacteria</taxon>
        <taxon>Bacillati</taxon>
        <taxon>Actinomycetota</taxon>
        <taxon>Actinomycetes</taxon>
        <taxon>Micrococcales</taxon>
        <taxon>Dermatophilaceae</taxon>
        <taxon>Kineosphaera</taxon>
    </lineage>
</organism>
<gene>
    <name evidence="4" type="ORF">KILIM_140_00020</name>
</gene>
<dbReference type="InterPro" id="IPR002123">
    <property type="entry name" value="Plipid/glycerol_acylTrfase"/>
</dbReference>
<evidence type="ECO:0000256" key="1">
    <source>
        <dbReference type="ARBA" id="ARBA00022679"/>
    </source>
</evidence>
<dbReference type="RefSeq" id="WP_006594906.1">
    <property type="nucleotide sequence ID" value="NZ_BAHD01000140.1"/>
</dbReference>
<evidence type="ECO:0000313" key="4">
    <source>
        <dbReference type="EMBL" id="GAB98374.1"/>
    </source>
</evidence>
<dbReference type="PANTHER" id="PTHR10434">
    <property type="entry name" value="1-ACYL-SN-GLYCEROL-3-PHOSPHATE ACYLTRANSFERASE"/>
    <property type="match status" value="1"/>
</dbReference>
<dbReference type="Pfam" id="PF01553">
    <property type="entry name" value="Acyltransferase"/>
    <property type="match status" value="1"/>
</dbReference>
<dbReference type="EMBL" id="BAHD01000140">
    <property type="protein sequence ID" value="GAB98374.1"/>
    <property type="molecule type" value="Genomic_DNA"/>
</dbReference>
<dbReference type="CDD" id="cd07989">
    <property type="entry name" value="LPLAT_AGPAT-like"/>
    <property type="match status" value="1"/>
</dbReference>
<keyword evidence="5" id="KW-1185">Reference proteome</keyword>
<dbReference type="AlphaFoldDB" id="K6XHT0"/>
<feature type="domain" description="Phospholipid/glycerol acyltransferase" evidence="3">
    <location>
        <begin position="44"/>
        <end position="163"/>
    </location>
</feature>
<protein>
    <submittedName>
        <fullName evidence="4">Putative acyltransferase</fullName>
    </submittedName>
</protein>
<dbReference type="SUPFAM" id="SSF69593">
    <property type="entry name" value="Glycerol-3-phosphate (1)-acyltransferase"/>
    <property type="match status" value="1"/>
</dbReference>
<dbReference type="PANTHER" id="PTHR10434:SF11">
    <property type="entry name" value="1-ACYL-SN-GLYCEROL-3-PHOSPHATE ACYLTRANSFERASE"/>
    <property type="match status" value="1"/>
</dbReference>
<reference evidence="4 5" key="1">
    <citation type="submission" date="2012-08" db="EMBL/GenBank/DDBJ databases">
        <title>Whole genome shotgun sequence of Kineosphaera limosa NBRC 100340.</title>
        <authorList>
            <person name="Yoshida I."/>
            <person name="Isaki S."/>
            <person name="Hosoyama A."/>
            <person name="Tsuchikane K."/>
            <person name="Katsumata H."/>
            <person name="Ando Y."/>
            <person name="Ohji S."/>
            <person name="Hamada M."/>
            <person name="Tamura T."/>
            <person name="Yamazoe A."/>
            <person name="Yamazaki S."/>
            <person name="Fujita N."/>
        </authorList>
    </citation>
    <scope>NUCLEOTIDE SEQUENCE [LARGE SCALE GENOMIC DNA]</scope>
    <source>
        <strain evidence="4 5">NBRC 100340</strain>
    </source>
</reference>
<accession>K6XHT0</accession>
<dbReference type="eggNOG" id="COG0204">
    <property type="taxonomic scope" value="Bacteria"/>
</dbReference>
<evidence type="ECO:0000313" key="5">
    <source>
        <dbReference type="Proteomes" id="UP000008366"/>
    </source>
</evidence>
<dbReference type="STRING" id="1184609.KILIM_140_00020"/>
<keyword evidence="1 4" id="KW-0808">Transferase</keyword>
<evidence type="ECO:0000259" key="3">
    <source>
        <dbReference type="SMART" id="SM00563"/>
    </source>
</evidence>
<dbReference type="GO" id="GO:0003841">
    <property type="term" value="F:1-acylglycerol-3-phosphate O-acyltransferase activity"/>
    <property type="evidence" value="ECO:0007669"/>
    <property type="project" value="TreeGrafter"/>
</dbReference>
<evidence type="ECO:0000256" key="2">
    <source>
        <dbReference type="ARBA" id="ARBA00023315"/>
    </source>
</evidence>
<dbReference type="GO" id="GO:0006654">
    <property type="term" value="P:phosphatidic acid biosynthetic process"/>
    <property type="evidence" value="ECO:0007669"/>
    <property type="project" value="TreeGrafter"/>
</dbReference>
<sequence>MQQAAIGEMPPFYEVSRKTVGTMLRLVLRPTINGIENIPTSGPVILASNHLSFFDSIVIPLASPRHVAFLAKEEYFTGTGVRGAINKAFFTAVGAIGVDRSDPRAGQRSLEMQLDVLRGGGAVGIYPEGTRSRDGRLYRGRTGVGHLVLSSGATVLPVGLAGTENIQPVGSRYMRPAKVAITFGEPLDLASRYADLPTGRARRQITDDIMTAIGAITGQQPAGVYNERPAA</sequence>
<dbReference type="Proteomes" id="UP000008366">
    <property type="component" value="Unassembled WGS sequence"/>
</dbReference>
<name>K6XHT0_9MICO</name>
<dbReference type="SMART" id="SM00563">
    <property type="entry name" value="PlsC"/>
    <property type="match status" value="1"/>
</dbReference>
<keyword evidence="2 4" id="KW-0012">Acyltransferase</keyword>
<comment type="caution">
    <text evidence="4">The sequence shown here is derived from an EMBL/GenBank/DDBJ whole genome shotgun (WGS) entry which is preliminary data.</text>
</comment>
<dbReference type="GO" id="GO:0005886">
    <property type="term" value="C:plasma membrane"/>
    <property type="evidence" value="ECO:0007669"/>
    <property type="project" value="TreeGrafter"/>
</dbReference>